<sequence length="87" mass="9729">MNPVRSEQDWRRTFWVFRHFQLHTLGQTKMELADHRRALVKSTSGWPGAGVLGSLGVFASVCSSSGARGESDYSPDFPDYGIPRLTD</sequence>
<organism evidence="2 3">
    <name type="scientific">Penicillium subrubescens</name>
    <dbReference type="NCBI Taxonomy" id="1316194"/>
    <lineage>
        <taxon>Eukaryota</taxon>
        <taxon>Fungi</taxon>
        <taxon>Dikarya</taxon>
        <taxon>Ascomycota</taxon>
        <taxon>Pezizomycotina</taxon>
        <taxon>Eurotiomycetes</taxon>
        <taxon>Eurotiomycetidae</taxon>
        <taxon>Eurotiales</taxon>
        <taxon>Aspergillaceae</taxon>
        <taxon>Penicillium</taxon>
    </lineage>
</organism>
<keyword evidence="3" id="KW-1185">Reference proteome</keyword>
<name>A0A1Q5UNL6_9EURO</name>
<dbReference type="Proteomes" id="UP000186955">
    <property type="component" value="Unassembled WGS sequence"/>
</dbReference>
<dbReference type="AlphaFoldDB" id="A0A1Q5UNL6"/>
<accession>A0A1Q5UNL6</accession>
<gene>
    <name evidence="2" type="ORF">PENSUB_184</name>
</gene>
<evidence type="ECO:0000313" key="2">
    <source>
        <dbReference type="EMBL" id="OKP14078.1"/>
    </source>
</evidence>
<dbReference type="EMBL" id="MNBE01000119">
    <property type="protein sequence ID" value="OKP14078.1"/>
    <property type="molecule type" value="Genomic_DNA"/>
</dbReference>
<comment type="caution">
    <text evidence="2">The sequence shown here is derived from an EMBL/GenBank/DDBJ whole genome shotgun (WGS) entry which is preliminary data.</text>
</comment>
<proteinExistence type="predicted"/>
<evidence type="ECO:0000313" key="3">
    <source>
        <dbReference type="Proteomes" id="UP000186955"/>
    </source>
</evidence>
<feature type="region of interest" description="Disordered" evidence="1">
    <location>
        <begin position="64"/>
        <end position="87"/>
    </location>
</feature>
<protein>
    <submittedName>
        <fullName evidence="2">Uncharacterized protein</fullName>
    </submittedName>
</protein>
<reference evidence="2 3" key="1">
    <citation type="submission" date="2016-10" db="EMBL/GenBank/DDBJ databases">
        <title>Genome sequence of the ascomycete fungus Penicillium subrubescens.</title>
        <authorList>
            <person name="De Vries R.P."/>
            <person name="Peng M."/>
            <person name="Dilokpimol A."/>
            <person name="Hilden K."/>
            <person name="Makela M.R."/>
            <person name="Grigoriev I."/>
            <person name="Riley R."/>
            <person name="Granchi Z."/>
        </authorList>
    </citation>
    <scope>NUCLEOTIDE SEQUENCE [LARGE SCALE GENOMIC DNA]</scope>
    <source>
        <strain evidence="2 3">CBS 132785</strain>
    </source>
</reference>
<evidence type="ECO:0000256" key="1">
    <source>
        <dbReference type="SAM" id="MobiDB-lite"/>
    </source>
</evidence>